<reference evidence="2 3" key="1">
    <citation type="submission" date="2023-01" db="EMBL/GenBank/DDBJ databases">
        <title>Thalassococcus onchidii sp. nov., isolated from a marine invertebrate from the South China Sea.</title>
        <authorList>
            <person name="Xu S."/>
            <person name="Liu Z."/>
            <person name="Xu Y."/>
        </authorList>
    </citation>
    <scope>NUCLEOTIDE SEQUENCE [LARGE SCALE GENOMIC DNA]</scope>
    <source>
        <strain evidence="2 3">KCTC 32084</strain>
    </source>
</reference>
<keyword evidence="1" id="KW-1133">Transmembrane helix</keyword>
<dbReference type="RefSeq" id="WP_271433304.1">
    <property type="nucleotide sequence ID" value="NZ_JAQIOY010000006.1"/>
</dbReference>
<proteinExistence type="predicted"/>
<gene>
    <name evidence="2" type="ORF">PFY00_14530</name>
</gene>
<organism evidence="2 3">
    <name type="scientific">Thalassococcus lentus</name>
    <dbReference type="NCBI Taxonomy" id="1210524"/>
    <lineage>
        <taxon>Bacteria</taxon>
        <taxon>Pseudomonadati</taxon>
        <taxon>Pseudomonadota</taxon>
        <taxon>Alphaproteobacteria</taxon>
        <taxon>Rhodobacterales</taxon>
        <taxon>Roseobacteraceae</taxon>
        <taxon>Thalassococcus</taxon>
    </lineage>
</organism>
<comment type="caution">
    <text evidence="2">The sequence shown here is derived from an EMBL/GenBank/DDBJ whole genome shotgun (WGS) entry which is preliminary data.</text>
</comment>
<dbReference type="Proteomes" id="UP001210720">
    <property type="component" value="Unassembled WGS sequence"/>
</dbReference>
<keyword evidence="1" id="KW-0812">Transmembrane</keyword>
<evidence type="ECO:0000313" key="3">
    <source>
        <dbReference type="Proteomes" id="UP001210720"/>
    </source>
</evidence>
<evidence type="ECO:0000313" key="2">
    <source>
        <dbReference type="EMBL" id="MDA7425947.1"/>
    </source>
</evidence>
<accession>A0ABT4XVG2</accession>
<evidence type="ECO:0000256" key="1">
    <source>
        <dbReference type="SAM" id="Phobius"/>
    </source>
</evidence>
<protein>
    <submittedName>
        <fullName evidence="2">Uncharacterized protein</fullName>
    </submittedName>
</protein>
<feature type="transmembrane region" description="Helical" evidence="1">
    <location>
        <begin position="6"/>
        <end position="24"/>
    </location>
</feature>
<name>A0ABT4XVG2_9RHOB</name>
<keyword evidence="1" id="KW-0472">Membrane</keyword>
<sequence length="53" mass="5442">MSFVRIVFIVFATTAIAATAYVGYHGAGGESFDLDRSVRAGSGGTFVGGGRIK</sequence>
<keyword evidence="3" id="KW-1185">Reference proteome</keyword>
<dbReference type="EMBL" id="JAQIOY010000006">
    <property type="protein sequence ID" value="MDA7425947.1"/>
    <property type="molecule type" value="Genomic_DNA"/>
</dbReference>